<evidence type="ECO:0000313" key="2">
    <source>
        <dbReference type="Proteomes" id="UP000660611"/>
    </source>
</evidence>
<reference evidence="1" key="1">
    <citation type="submission" date="2021-01" db="EMBL/GenBank/DDBJ databases">
        <title>Whole genome shotgun sequence of Dactylosporangium siamense NBRC 106093.</title>
        <authorList>
            <person name="Komaki H."/>
            <person name="Tamura T."/>
        </authorList>
    </citation>
    <scope>NUCLEOTIDE SEQUENCE</scope>
    <source>
        <strain evidence="1">NBRC 106093</strain>
    </source>
</reference>
<dbReference type="EMBL" id="BONQ01000029">
    <property type="protein sequence ID" value="GIG43981.1"/>
    <property type="molecule type" value="Genomic_DNA"/>
</dbReference>
<organism evidence="1 2">
    <name type="scientific">Dactylosporangium siamense</name>
    <dbReference type="NCBI Taxonomy" id="685454"/>
    <lineage>
        <taxon>Bacteria</taxon>
        <taxon>Bacillati</taxon>
        <taxon>Actinomycetota</taxon>
        <taxon>Actinomycetes</taxon>
        <taxon>Micromonosporales</taxon>
        <taxon>Micromonosporaceae</taxon>
        <taxon>Dactylosporangium</taxon>
    </lineage>
</organism>
<keyword evidence="2" id="KW-1185">Reference proteome</keyword>
<evidence type="ECO:0000313" key="1">
    <source>
        <dbReference type="EMBL" id="GIG43981.1"/>
    </source>
</evidence>
<proteinExistence type="predicted"/>
<dbReference type="RefSeq" id="WP_203845829.1">
    <property type="nucleotide sequence ID" value="NZ_BAAAVW010000006.1"/>
</dbReference>
<name>A0A919PFP6_9ACTN</name>
<comment type="caution">
    <text evidence="1">The sequence shown here is derived from an EMBL/GenBank/DDBJ whole genome shotgun (WGS) entry which is preliminary data.</text>
</comment>
<dbReference type="AlphaFoldDB" id="A0A919PFP6"/>
<gene>
    <name evidence="1" type="ORF">Dsi01nite_020220</name>
</gene>
<dbReference type="Proteomes" id="UP000660611">
    <property type="component" value="Unassembled WGS sequence"/>
</dbReference>
<accession>A0A919PFP6</accession>
<protein>
    <submittedName>
        <fullName evidence="1">Uncharacterized protein</fullName>
    </submittedName>
</protein>
<sequence length="68" mass="7502">MRDEPLNEIAELLRPPDGIGARIVGVELSSSALVAEVDGRIAGGRRTVKAEWRLKRDEFTSARRRGAE</sequence>